<accession>A0A5M9JS72</accession>
<evidence type="ECO:0000313" key="3">
    <source>
        <dbReference type="EMBL" id="KAA8571253.1"/>
    </source>
</evidence>
<dbReference type="Pfam" id="PF03959">
    <property type="entry name" value="FSH1"/>
    <property type="match status" value="1"/>
</dbReference>
<dbReference type="GO" id="GO:0005737">
    <property type="term" value="C:cytoplasm"/>
    <property type="evidence" value="ECO:0007669"/>
    <property type="project" value="TreeGrafter"/>
</dbReference>
<dbReference type="InterPro" id="IPR005645">
    <property type="entry name" value="FSH-like_dom"/>
</dbReference>
<sequence>MQGIFPVGEYWAFTDPYNPETIIPFLAELEEYIEAEGPFDALFGFSYGAALAGTFLMDQQRKNPMKLSFSFKCAIFICSLAPFKVVGDRVQQMSGHTDGESLSIPTAHIFGSKDDECYEGSLELMKLCNAKVREAFDHGGAHEIPRGGKVTSDMASVITKTIEKALMQH</sequence>
<dbReference type="EMBL" id="VICG01000006">
    <property type="protein sequence ID" value="KAA8571253.1"/>
    <property type="molecule type" value="Genomic_DNA"/>
</dbReference>
<evidence type="ECO:0000256" key="1">
    <source>
        <dbReference type="ARBA" id="ARBA00022801"/>
    </source>
</evidence>
<dbReference type="GO" id="GO:0019748">
    <property type="term" value="P:secondary metabolic process"/>
    <property type="evidence" value="ECO:0007669"/>
    <property type="project" value="TreeGrafter"/>
</dbReference>
<dbReference type="InterPro" id="IPR029058">
    <property type="entry name" value="AB_hydrolase_fold"/>
</dbReference>
<gene>
    <name evidence="3" type="ORF">EYC84_000583</name>
</gene>
<dbReference type="VEuPathDB" id="FungiDB:MFRU_055g00140"/>
<evidence type="ECO:0000313" key="4">
    <source>
        <dbReference type="Proteomes" id="UP000322873"/>
    </source>
</evidence>
<organism evidence="3 4">
    <name type="scientific">Monilinia fructicola</name>
    <name type="common">Brown rot fungus</name>
    <name type="synonym">Ciboria fructicola</name>
    <dbReference type="NCBI Taxonomy" id="38448"/>
    <lineage>
        <taxon>Eukaryota</taxon>
        <taxon>Fungi</taxon>
        <taxon>Dikarya</taxon>
        <taxon>Ascomycota</taxon>
        <taxon>Pezizomycotina</taxon>
        <taxon>Leotiomycetes</taxon>
        <taxon>Helotiales</taxon>
        <taxon>Sclerotiniaceae</taxon>
        <taxon>Monilinia</taxon>
    </lineage>
</organism>
<dbReference type="GO" id="GO:0016787">
    <property type="term" value="F:hydrolase activity"/>
    <property type="evidence" value="ECO:0007669"/>
    <property type="project" value="UniProtKB-KW"/>
</dbReference>
<dbReference type="Gene3D" id="3.40.50.1820">
    <property type="entry name" value="alpha/beta hydrolase"/>
    <property type="match status" value="1"/>
</dbReference>
<dbReference type="Proteomes" id="UP000322873">
    <property type="component" value="Unassembled WGS sequence"/>
</dbReference>
<proteinExistence type="predicted"/>
<keyword evidence="4" id="KW-1185">Reference proteome</keyword>
<dbReference type="GO" id="GO:0005634">
    <property type="term" value="C:nucleus"/>
    <property type="evidence" value="ECO:0007669"/>
    <property type="project" value="TreeGrafter"/>
</dbReference>
<protein>
    <recommendedName>
        <fullName evidence="2">Serine hydrolase domain-containing protein</fullName>
    </recommendedName>
</protein>
<dbReference type="InterPro" id="IPR050593">
    <property type="entry name" value="LovG"/>
</dbReference>
<dbReference type="PANTHER" id="PTHR48070:SF7">
    <property type="entry name" value="SERINE HYDROLASE FSH DOMAIN-CONTAINING PROTEIN-RELATED"/>
    <property type="match status" value="1"/>
</dbReference>
<dbReference type="AlphaFoldDB" id="A0A5M9JS72"/>
<name>A0A5M9JS72_MONFR</name>
<keyword evidence="1" id="KW-0378">Hydrolase</keyword>
<dbReference type="SUPFAM" id="SSF53474">
    <property type="entry name" value="alpha/beta-Hydrolases"/>
    <property type="match status" value="1"/>
</dbReference>
<comment type="caution">
    <text evidence="3">The sequence shown here is derived from an EMBL/GenBank/DDBJ whole genome shotgun (WGS) entry which is preliminary data.</text>
</comment>
<reference evidence="3 4" key="1">
    <citation type="submission" date="2019-06" db="EMBL/GenBank/DDBJ databases">
        <title>Genome Sequence of the Brown Rot Fungal Pathogen Monilinia fructicola.</title>
        <authorList>
            <person name="De Miccolis Angelini R.M."/>
            <person name="Landi L."/>
            <person name="Abate D."/>
            <person name="Pollastro S."/>
            <person name="Romanazzi G."/>
            <person name="Faretra F."/>
        </authorList>
    </citation>
    <scope>NUCLEOTIDE SEQUENCE [LARGE SCALE GENOMIC DNA]</scope>
    <source>
        <strain evidence="3 4">Mfrc123</strain>
    </source>
</reference>
<evidence type="ECO:0000259" key="2">
    <source>
        <dbReference type="Pfam" id="PF03959"/>
    </source>
</evidence>
<feature type="domain" description="Serine hydrolase" evidence="2">
    <location>
        <begin position="26"/>
        <end position="150"/>
    </location>
</feature>
<dbReference type="PANTHER" id="PTHR48070">
    <property type="entry name" value="ESTERASE OVCA2"/>
    <property type="match status" value="1"/>
</dbReference>